<organism evidence="3 4">
    <name type="scientific">Algoriphagus alkaliphilus</name>
    <dbReference type="NCBI Taxonomy" id="279824"/>
    <lineage>
        <taxon>Bacteria</taxon>
        <taxon>Pseudomonadati</taxon>
        <taxon>Bacteroidota</taxon>
        <taxon>Cytophagia</taxon>
        <taxon>Cytophagales</taxon>
        <taxon>Cyclobacteriaceae</taxon>
        <taxon>Algoriphagus</taxon>
    </lineage>
</organism>
<protein>
    <submittedName>
        <fullName evidence="3">NAD(P)-dependent dehydrogenase, short-chain alcohol dehydrogenase family</fullName>
    </submittedName>
</protein>
<dbReference type="OrthoDB" id="9810908at2"/>
<dbReference type="InterPro" id="IPR036291">
    <property type="entry name" value="NAD(P)-bd_dom_sf"/>
</dbReference>
<keyword evidence="4" id="KW-1185">Reference proteome</keyword>
<gene>
    <name evidence="3" type="ORF">SAMN03080617_01882</name>
</gene>
<dbReference type="RefSeq" id="WP_092729688.1">
    <property type="nucleotide sequence ID" value="NZ_FMXE01000011.1"/>
</dbReference>
<keyword evidence="2" id="KW-0560">Oxidoreductase</keyword>
<evidence type="ECO:0000313" key="4">
    <source>
        <dbReference type="Proteomes" id="UP000198756"/>
    </source>
</evidence>
<comment type="similarity">
    <text evidence="1">Belongs to the short-chain dehydrogenases/reductases (SDR) family.</text>
</comment>
<dbReference type="AlphaFoldDB" id="A0A1G5XP20"/>
<evidence type="ECO:0000313" key="3">
    <source>
        <dbReference type="EMBL" id="SDA71664.1"/>
    </source>
</evidence>
<dbReference type="STRING" id="279824.SAMN03080617_01882"/>
<dbReference type="Proteomes" id="UP000198756">
    <property type="component" value="Unassembled WGS sequence"/>
</dbReference>
<dbReference type="Gene3D" id="3.40.50.720">
    <property type="entry name" value="NAD(P)-binding Rossmann-like Domain"/>
    <property type="match status" value="1"/>
</dbReference>
<dbReference type="SUPFAM" id="SSF51735">
    <property type="entry name" value="NAD(P)-binding Rossmann-fold domains"/>
    <property type="match status" value="1"/>
</dbReference>
<name>A0A1G5XP20_9BACT</name>
<dbReference type="PANTHER" id="PTHR43669">
    <property type="entry name" value="5-KETO-D-GLUCONATE 5-REDUCTASE"/>
    <property type="match status" value="1"/>
</dbReference>
<sequence>MSRNILITGAAGGLGRAVVDKFKREGYHVIALLRPDHDEFVEEADDNYEVDVTEEAAVLEFVKEFQMQYNDLDALAMIVGGFSMGAIDSTSEKDIQAMFQLNFFSAYNMVRGFLPFMKKQQRGTFLFVGARPALELQSAKDTIAYSLSKKLVLTLAEILAEEVKDTQIRSHVFVPSIIDTEANRESMPDADFSLWVSAKEIAEAMHYAVNNSALRNMTFKLYGGG</sequence>
<dbReference type="PANTHER" id="PTHR43669:SF3">
    <property type="entry name" value="ALCOHOL DEHYDROGENASE, PUTATIVE (AFU_ORTHOLOGUE AFUA_3G03445)-RELATED"/>
    <property type="match status" value="1"/>
</dbReference>
<dbReference type="InterPro" id="IPR002347">
    <property type="entry name" value="SDR_fam"/>
</dbReference>
<evidence type="ECO:0000256" key="1">
    <source>
        <dbReference type="ARBA" id="ARBA00006484"/>
    </source>
</evidence>
<evidence type="ECO:0000256" key="2">
    <source>
        <dbReference type="ARBA" id="ARBA00023002"/>
    </source>
</evidence>
<dbReference type="EMBL" id="FMXE01000011">
    <property type="protein sequence ID" value="SDA71664.1"/>
    <property type="molecule type" value="Genomic_DNA"/>
</dbReference>
<proteinExistence type="inferred from homology"/>
<dbReference type="PRINTS" id="PR00081">
    <property type="entry name" value="GDHRDH"/>
</dbReference>
<dbReference type="GO" id="GO:0016491">
    <property type="term" value="F:oxidoreductase activity"/>
    <property type="evidence" value="ECO:0007669"/>
    <property type="project" value="UniProtKB-KW"/>
</dbReference>
<reference evidence="4" key="1">
    <citation type="submission" date="2016-10" db="EMBL/GenBank/DDBJ databases">
        <authorList>
            <person name="Varghese N."/>
            <person name="Submissions S."/>
        </authorList>
    </citation>
    <scope>NUCLEOTIDE SEQUENCE [LARGE SCALE GENOMIC DNA]</scope>
    <source>
        <strain evidence="4">DSM 22703</strain>
    </source>
</reference>
<accession>A0A1G5XP20</accession>
<dbReference type="Pfam" id="PF00106">
    <property type="entry name" value="adh_short"/>
    <property type="match status" value="1"/>
</dbReference>